<keyword evidence="6" id="KW-1185">Reference proteome</keyword>
<dbReference type="PROSITE" id="PS51000">
    <property type="entry name" value="HTH_DEOR_2"/>
    <property type="match status" value="1"/>
</dbReference>
<dbReference type="SMART" id="SM01134">
    <property type="entry name" value="DeoRC"/>
    <property type="match status" value="1"/>
</dbReference>
<dbReference type="GO" id="GO:0003700">
    <property type="term" value="F:DNA-binding transcription factor activity"/>
    <property type="evidence" value="ECO:0007669"/>
    <property type="project" value="InterPro"/>
</dbReference>
<keyword evidence="1" id="KW-0805">Transcription regulation</keyword>
<dbReference type="EMBL" id="FRCR01000023">
    <property type="protein sequence ID" value="SHM91291.1"/>
    <property type="molecule type" value="Genomic_DNA"/>
</dbReference>
<dbReference type="InterPro" id="IPR001034">
    <property type="entry name" value="DeoR_HTH"/>
</dbReference>
<dbReference type="RefSeq" id="WP_073258620.1">
    <property type="nucleotide sequence ID" value="NZ_FRCR01000023.1"/>
</dbReference>
<dbReference type="PANTHER" id="PTHR30363">
    <property type="entry name" value="HTH-TYPE TRANSCRIPTIONAL REGULATOR SRLR-RELATED"/>
    <property type="match status" value="1"/>
</dbReference>
<dbReference type="Gene3D" id="1.10.10.10">
    <property type="entry name" value="Winged helix-like DNA-binding domain superfamily/Winged helix DNA-binding domain"/>
    <property type="match status" value="1"/>
</dbReference>
<reference evidence="6" key="1">
    <citation type="submission" date="2016-11" db="EMBL/GenBank/DDBJ databases">
        <authorList>
            <person name="Varghese N."/>
            <person name="Submissions S."/>
        </authorList>
    </citation>
    <scope>NUCLEOTIDE SEQUENCE [LARGE SCALE GENOMIC DNA]</scope>
    <source>
        <strain evidence="6">DSM 18802</strain>
    </source>
</reference>
<dbReference type="InterPro" id="IPR037171">
    <property type="entry name" value="NagB/RpiA_transferase-like"/>
</dbReference>
<dbReference type="InterPro" id="IPR036388">
    <property type="entry name" value="WH-like_DNA-bd_sf"/>
</dbReference>
<accession>A0A1M7MK74</accession>
<protein>
    <submittedName>
        <fullName evidence="5">Transcriptional regulator, DeoR family</fullName>
    </submittedName>
</protein>
<dbReference type="InterPro" id="IPR014036">
    <property type="entry name" value="DeoR-like_C"/>
</dbReference>
<dbReference type="PROSITE" id="PS00894">
    <property type="entry name" value="HTH_DEOR_1"/>
    <property type="match status" value="1"/>
</dbReference>
<evidence type="ECO:0000256" key="1">
    <source>
        <dbReference type="ARBA" id="ARBA00023015"/>
    </source>
</evidence>
<dbReference type="Pfam" id="PF08220">
    <property type="entry name" value="HTH_DeoR"/>
    <property type="match status" value="1"/>
</dbReference>
<keyword evidence="2" id="KW-0238">DNA-binding</keyword>
<dbReference type="AlphaFoldDB" id="A0A1M7MK74"/>
<evidence type="ECO:0000259" key="4">
    <source>
        <dbReference type="PROSITE" id="PS51000"/>
    </source>
</evidence>
<dbReference type="SUPFAM" id="SSF46785">
    <property type="entry name" value="Winged helix' DNA-binding domain"/>
    <property type="match status" value="1"/>
</dbReference>
<dbReference type="PRINTS" id="PR00037">
    <property type="entry name" value="HTHLACR"/>
</dbReference>
<sequence length="266" mass="28904">MLTLERRKKILQWIKQNGRAEVGELAATFGVSPMTIRRDLRHLEEEGHLLRARGGALARDSFIDEVPYRSKVSANIELKQLIAEKACSLIKDGDSVILDAGSTTLEIAKCLKKTCKNLTVVTNDLNIALELADIANINVFTTGGKVQPGLYCLLGEEAINFIKSINVNIAFLGAAAIDSDLELYTPTLEKAHLKRTMITSAAKSVVVADHTKFGHRAFAKVCSIDAVDALITDDGIGEELKTKVEDLKIEVILCPAKSYVKNGKGG</sequence>
<dbReference type="SUPFAM" id="SSF100950">
    <property type="entry name" value="NagB/RpiA/CoA transferase-like"/>
    <property type="match status" value="1"/>
</dbReference>
<feature type="domain" description="HTH deoR-type" evidence="4">
    <location>
        <begin position="3"/>
        <end position="58"/>
    </location>
</feature>
<proteinExistence type="predicted"/>
<dbReference type="Gene3D" id="3.40.50.1360">
    <property type="match status" value="1"/>
</dbReference>
<keyword evidence="3" id="KW-0804">Transcription</keyword>
<evidence type="ECO:0000256" key="2">
    <source>
        <dbReference type="ARBA" id="ARBA00023125"/>
    </source>
</evidence>
<dbReference type="SMART" id="SM00420">
    <property type="entry name" value="HTH_DEOR"/>
    <property type="match status" value="1"/>
</dbReference>
<name>A0A1M7MK74_9FIRM</name>
<evidence type="ECO:0000313" key="6">
    <source>
        <dbReference type="Proteomes" id="UP000184375"/>
    </source>
</evidence>
<dbReference type="Pfam" id="PF00455">
    <property type="entry name" value="DeoRC"/>
    <property type="match status" value="1"/>
</dbReference>
<dbReference type="InterPro" id="IPR018356">
    <property type="entry name" value="Tscrpt_reg_HTH_DeoR_CS"/>
</dbReference>
<dbReference type="InterPro" id="IPR050313">
    <property type="entry name" value="Carb_Metab_HTH_regulators"/>
</dbReference>
<dbReference type="OrthoDB" id="9797223at2"/>
<dbReference type="PANTHER" id="PTHR30363:SF46">
    <property type="entry name" value="LYSR FAMILY TRANSCRIPTIONAL REGULATOR"/>
    <property type="match status" value="1"/>
</dbReference>
<evidence type="ECO:0000313" key="5">
    <source>
        <dbReference type="EMBL" id="SHM91291.1"/>
    </source>
</evidence>
<dbReference type="Proteomes" id="UP000184375">
    <property type="component" value="Unassembled WGS sequence"/>
</dbReference>
<dbReference type="InterPro" id="IPR036390">
    <property type="entry name" value="WH_DNA-bd_sf"/>
</dbReference>
<organism evidence="5 6">
    <name type="scientific">Caldanaerovirga acetigignens</name>
    <dbReference type="NCBI Taxonomy" id="447595"/>
    <lineage>
        <taxon>Bacteria</taxon>
        <taxon>Bacillati</taxon>
        <taxon>Bacillota</taxon>
        <taxon>Clostridia</taxon>
        <taxon>Thermosediminibacterales</taxon>
        <taxon>Thermosediminibacteraceae</taxon>
        <taxon>Caldanaerovirga</taxon>
    </lineage>
</organism>
<evidence type="ECO:0000256" key="3">
    <source>
        <dbReference type="ARBA" id="ARBA00023163"/>
    </source>
</evidence>
<dbReference type="STRING" id="447595.SAMN05660826_02326"/>
<dbReference type="GO" id="GO:0003677">
    <property type="term" value="F:DNA binding"/>
    <property type="evidence" value="ECO:0007669"/>
    <property type="project" value="UniProtKB-KW"/>
</dbReference>
<gene>
    <name evidence="5" type="ORF">SAMN05660826_02326</name>
</gene>